<gene>
    <name evidence="1" type="ORF">EV659_102173</name>
</gene>
<dbReference type="EMBL" id="SLXO01000002">
    <property type="protein sequence ID" value="TCP37766.1"/>
    <property type="molecule type" value="Genomic_DNA"/>
</dbReference>
<dbReference type="Proteomes" id="UP000295399">
    <property type="component" value="Unassembled WGS sequence"/>
</dbReference>
<keyword evidence="2" id="KW-1185">Reference proteome</keyword>
<accession>A0A4V6NQX2</accession>
<dbReference type="AlphaFoldDB" id="A0A4V6NQX2"/>
<evidence type="ECO:0000313" key="2">
    <source>
        <dbReference type="Proteomes" id="UP000295399"/>
    </source>
</evidence>
<organism evidence="1 2">
    <name type="scientific">Rhodothalassium salexigens DSM 2132</name>
    <dbReference type="NCBI Taxonomy" id="1188247"/>
    <lineage>
        <taxon>Bacteria</taxon>
        <taxon>Pseudomonadati</taxon>
        <taxon>Pseudomonadota</taxon>
        <taxon>Alphaproteobacteria</taxon>
        <taxon>Rhodothalassiales</taxon>
        <taxon>Rhodothalassiaceae</taxon>
        <taxon>Rhodothalassium</taxon>
    </lineage>
</organism>
<evidence type="ECO:0008006" key="3">
    <source>
        <dbReference type="Google" id="ProtNLM"/>
    </source>
</evidence>
<sequence>MPNPAPEQGAVDAFLAQVAATPARRSGRGAGRDRRGRLVFALDATMSRQPTWDRACQIQGDLFAETDAIGGLDVKLIFFRGMGECKASRWAADGATLSAWMTRVAVRGGPTQIGRVLDRVDREARDAPVDAVVYVGDCCEEDPDRLCAKAARLAARGTPLFMFHEGGNPLAGQVFRELARLTGGGYAPFDPSSPAQLRSLLRAAAVYAAGGVTALSDRAGGYGADAVKLLEQIR</sequence>
<name>A0A4V6NQX2_RHOSA</name>
<dbReference type="SUPFAM" id="SSF53300">
    <property type="entry name" value="vWA-like"/>
    <property type="match status" value="1"/>
</dbReference>
<protein>
    <recommendedName>
        <fullName evidence="3">VWA domain-containing protein</fullName>
    </recommendedName>
</protein>
<comment type="caution">
    <text evidence="1">The sequence shown here is derived from an EMBL/GenBank/DDBJ whole genome shotgun (WGS) entry which is preliminary data.</text>
</comment>
<dbReference type="InterPro" id="IPR036465">
    <property type="entry name" value="vWFA_dom_sf"/>
</dbReference>
<reference evidence="1 2" key="1">
    <citation type="submission" date="2019-03" db="EMBL/GenBank/DDBJ databases">
        <title>Genomic Encyclopedia of Type Strains, Phase IV (KMG-IV): sequencing the most valuable type-strain genomes for metagenomic binning, comparative biology and taxonomic classification.</title>
        <authorList>
            <person name="Goeker M."/>
        </authorList>
    </citation>
    <scope>NUCLEOTIDE SEQUENCE [LARGE SCALE GENOMIC DNA]</scope>
    <source>
        <strain evidence="1 2">DSM 2132</strain>
    </source>
</reference>
<proteinExistence type="predicted"/>
<dbReference type="InParanoid" id="A0A4V6NQX2"/>
<evidence type="ECO:0000313" key="1">
    <source>
        <dbReference type="EMBL" id="TCP37766.1"/>
    </source>
</evidence>